<reference evidence="2" key="1">
    <citation type="submission" date="2022-03" db="EMBL/GenBank/DDBJ databases">
        <authorList>
            <person name="Sayadi A."/>
        </authorList>
    </citation>
    <scope>NUCLEOTIDE SEQUENCE</scope>
</reference>
<feature type="region of interest" description="Disordered" evidence="1">
    <location>
        <begin position="36"/>
        <end position="98"/>
    </location>
</feature>
<organism evidence="2 3">
    <name type="scientific">Acanthoscelides obtectus</name>
    <name type="common">Bean weevil</name>
    <name type="synonym">Bruchus obtectus</name>
    <dbReference type="NCBI Taxonomy" id="200917"/>
    <lineage>
        <taxon>Eukaryota</taxon>
        <taxon>Metazoa</taxon>
        <taxon>Ecdysozoa</taxon>
        <taxon>Arthropoda</taxon>
        <taxon>Hexapoda</taxon>
        <taxon>Insecta</taxon>
        <taxon>Pterygota</taxon>
        <taxon>Neoptera</taxon>
        <taxon>Endopterygota</taxon>
        <taxon>Coleoptera</taxon>
        <taxon>Polyphaga</taxon>
        <taxon>Cucujiformia</taxon>
        <taxon>Chrysomeloidea</taxon>
        <taxon>Chrysomelidae</taxon>
        <taxon>Bruchinae</taxon>
        <taxon>Bruchini</taxon>
        <taxon>Acanthoscelides</taxon>
    </lineage>
</organism>
<accession>A0A9P0K4I4</accession>
<feature type="compositionally biased region" description="Low complexity" evidence="1">
    <location>
        <begin position="73"/>
        <end position="82"/>
    </location>
</feature>
<feature type="compositionally biased region" description="Polar residues" evidence="1">
    <location>
        <begin position="58"/>
        <end position="72"/>
    </location>
</feature>
<sequence>MQRIESNLNDKNPNIGSEKGTTQNIVLAVSDVNINTDESDGKTKLETRISTKERNILGSGSTQDNKNTENTVQQTSSSSASQNNDLKDRQEHLSDNAGSLIGKILVMIR</sequence>
<dbReference type="AlphaFoldDB" id="A0A9P0K4I4"/>
<feature type="region of interest" description="Disordered" evidence="1">
    <location>
        <begin position="1"/>
        <end position="22"/>
    </location>
</feature>
<gene>
    <name evidence="2" type="ORF">ACAOBT_LOCUS7163</name>
</gene>
<dbReference type="EMBL" id="CAKOFQ010006740">
    <property type="protein sequence ID" value="CAH1966996.1"/>
    <property type="molecule type" value="Genomic_DNA"/>
</dbReference>
<dbReference type="Proteomes" id="UP001152888">
    <property type="component" value="Unassembled WGS sequence"/>
</dbReference>
<evidence type="ECO:0000313" key="3">
    <source>
        <dbReference type="Proteomes" id="UP001152888"/>
    </source>
</evidence>
<protein>
    <submittedName>
        <fullName evidence="2">Uncharacterized protein</fullName>
    </submittedName>
</protein>
<feature type="compositionally biased region" description="Basic and acidic residues" evidence="1">
    <location>
        <begin position="39"/>
        <end position="55"/>
    </location>
</feature>
<evidence type="ECO:0000313" key="2">
    <source>
        <dbReference type="EMBL" id="CAH1966996.1"/>
    </source>
</evidence>
<keyword evidence="3" id="KW-1185">Reference proteome</keyword>
<feature type="compositionally biased region" description="Basic and acidic residues" evidence="1">
    <location>
        <begin position="85"/>
        <end position="94"/>
    </location>
</feature>
<comment type="caution">
    <text evidence="2">The sequence shown here is derived from an EMBL/GenBank/DDBJ whole genome shotgun (WGS) entry which is preliminary data.</text>
</comment>
<name>A0A9P0K4I4_ACAOB</name>
<evidence type="ECO:0000256" key="1">
    <source>
        <dbReference type="SAM" id="MobiDB-lite"/>
    </source>
</evidence>
<proteinExistence type="predicted"/>